<comment type="catalytic activity">
    <reaction evidence="8">
        <text>arsenic triglutathione + 3 [thioredoxin]-dithiol + 3 S-adenosyl-L-methionine = trimethylarsine + 3 [thioredoxin]-disulfide + 3 glutathione + 3 S-adenosyl-L-homocysteine + 3 H(+)</text>
        <dbReference type="Rhea" id="RHEA:69432"/>
        <dbReference type="Rhea" id="RHEA-COMP:10698"/>
        <dbReference type="Rhea" id="RHEA-COMP:10700"/>
        <dbReference type="ChEBI" id="CHEBI:15378"/>
        <dbReference type="ChEBI" id="CHEBI:27130"/>
        <dbReference type="ChEBI" id="CHEBI:29950"/>
        <dbReference type="ChEBI" id="CHEBI:50058"/>
        <dbReference type="ChEBI" id="CHEBI:57856"/>
        <dbReference type="ChEBI" id="CHEBI:57925"/>
        <dbReference type="ChEBI" id="CHEBI:59789"/>
        <dbReference type="ChEBI" id="CHEBI:183640"/>
        <dbReference type="EC" id="2.1.1.137"/>
    </reaction>
</comment>
<dbReference type="PANTHER" id="PTHR43675:SF8">
    <property type="entry name" value="ARSENITE METHYLTRANSFERASE"/>
    <property type="match status" value="1"/>
</dbReference>
<comment type="catalytic activity">
    <reaction evidence="6">
        <text>arsenic triglutathione + [thioredoxin]-dithiol + S-adenosyl-L-methionine + 2 H2O = methylarsonous acid + [thioredoxin]-disulfide + 3 glutathione + S-adenosyl-L-homocysteine + H(+)</text>
        <dbReference type="Rhea" id="RHEA:69460"/>
        <dbReference type="Rhea" id="RHEA-COMP:10698"/>
        <dbReference type="Rhea" id="RHEA-COMP:10700"/>
        <dbReference type="ChEBI" id="CHEBI:15377"/>
        <dbReference type="ChEBI" id="CHEBI:15378"/>
        <dbReference type="ChEBI" id="CHEBI:17826"/>
        <dbReference type="ChEBI" id="CHEBI:29950"/>
        <dbReference type="ChEBI" id="CHEBI:50058"/>
        <dbReference type="ChEBI" id="CHEBI:57856"/>
        <dbReference type="ChEBI" id="CHEBI:57925"/>
        <dbReference type="ChEBI" id="CHEBI:59789"/>
        <dbReference type="ChEBI" id="CHEBI:183640"/>
        <dbReference type="EC" id="2.1.1.137"/>
    </reaction>
</comment>
<evidence type="ECO:0000256" key="5">
    <source>
        <dbReference type="ARBA" id="ARBA00034545"/>
    </source>
</evidence>
<evidence type="ECO:0000256" key="1">
    <source>
        <dbReference type="ARBA" id="ARBA00022679"/>
    </source>
</evidence>
<comment type="catalytic activity">
    <reaction evidence="7">
        <text>arsenic triglutathione + 2 [thioredoxin]-dithiol + 2 S-adenosyl-L-methionine + H2O = dimethylarsinous acid + 2 [thioredoxin]-disulfide + 3 glutathione + 2 S-adenosyl-L-homocysteine + 2 H(+)</text>
        <dbReference type="Rhea" id="RHEA:69464"/>
        <dbReference type="Rhea" id="RHEA-COMP:10698"/>
        <dbReference type="Rhea" id="RHEA-COMP:10700"/>
        <dbReference type="ChEBI" id="CHEBI:15377"/>
        <dbReference type="ChEBI" id="CHEBI:15378"/>
        <dbReference type="ChEBI" id="CHEBI:23808"/>
        <dbReference type="ChEBI" id="CHEBI:29950"/>
        <dbReference type="ChEBI" id="CHEBI:50058"/>
        <dbReference type="ChEBI" id="CHEBI:57856"/>
        <dbReference type="ChEBI" id="CHEBI:57925"/>
        <dbReference type="ChEBI" id="CHEBI:59789"/>
        <dbReference type="ChEBI" id="CHEBI:183640"/>
        <dbReference type="EC" id="2.1.1.137"/>
    </reaction>
</comment>
<dbReference type="AlphaFoldDB" id="A0A564ZI91"/>
<dbReference type="Gene3D" id="3.40.50.150">
    <property type="entry name" value="Vaccinia Virus protein VP39"/>
    <property type="match status" value="2"/>
</dbReference>
<dbReference type="Proteomes" id="UP000334340">
    <property type="component" value="Unassembled WGS sequence"/>
</dbReference>
<accession>A0A564ZI91</accession>
<comment type="similarity">
    <text evidence="3">Belongs to the methyltransferase superfamily. Arsenite methyltransferase family.</text>
</comment>
<dbReference type="GO" id="GO:0030791">
    <property type="term" value="F:arsenite methyltransferase activity"/>
    <property type="evidence" value="ECO:0007669"/>
    <property type="project" value="UniProtKB-EC"/>
</dbReference>
<dbReference type="EMBL" id="CABIKM010000022">
    <property type="protein sequence ID" value="VUZ85014.1"/>
    <property type="molecule type" value="Genomic_DNA"/>
</dbReference>
<evidence type="ECO:0000256" key="2">
    <source>
        <dbReference type="ARBA" id="ARBA00022691"/>
    </source>
</evidence>
<dbReference type="Pfam" id="PF13847">
    <property type="entry name" value="Methyltransf_31"/>
    <property type="match status" value="2"/>
</dbReference>
<gene>
    <name evidence="10" type="primary">ubiE</name>
    <name evidence="10" type="ORF">MELA_01389</name>
</gene>
<dbReference type="InterPro" id="IPR025714">
    <property type="entry name" value="Methyltranfer_dom"/>
</dbReference>
<keyword evidence="11" id="KW-1185">Reference proteome</keyword>
<feature type="domain" description="Methyltransferase" evidence="9">
    <location>
        <begin position="178"/>
        <end position="262"/>
    </location>
</feature>
<dbReference type="GO" id="GO:0032259">
    <property type="term" value="P:methylation"/>
    <property type="evidence" value="ECO:0007669"/>
    <property type="project" value="UniProtKB-KW"/>
</dbReference>
<dbReference type="InterPro" id="IPR026669">
    <property type="entry name" value="Arsenite_MeTrfase-like"/>
</dbReference>
<keyword evidence="10" id="KW-0830">Ubiquinone</keyword>
<evidence type="ECO:0000256" key="4">
    <source>
        <dbReference type="ARBA" id="ARBA00034521"/>
    </source>
</evidence>
<evidence type="ECO:0000256" key="8">
    <source>
        <dbReference type="ARBA" id="ARBA00048428"/>
    </source>
</evidence>
<feature type="domain" description="Methyltransferase" evidence="9">
    <location>
        <begin position="75"/>
        <end position="146"/>
    </location>
</feature>
<evidence type="ECO:0000256" key="6">
    <source>
        <dbReference type="ARBA" id="ARBA00047941"/>
    </source>
</evidence>
<keyword evidence="1 10" id="KW-0808">Transferase</keyword>
<dbReference type="SUPFAM" id="SSF53335">
    <property type="entry name" value="S-adenosyl-L-methionine-dependent methyltransferases"/>
    <property type="match status" value="1"/>
</dbReference>
<proteinExistence type="inferred from homology"/>
<sequence length="402" mass="45765">MGDERHVVNNGTNNGHARRATIEEAVLERYERAAREVEVGLCVPVSYDRSLLEVIPEEIVKKDYGCGDPSRYVRKGETVLDLGSGGGKACYIICQIVGPNGKVIGVDFNEEMLALARKYQDPIGKRLGYHNVEFRRGKIQNLKMNLDLLDQYLARHPIRSVFDLFRLREFEERISHERPLIADDSIDVIVSNCVLNLVRPEEKRELFSEMYRVLKRGGRVAISDIVSDEPVPAHLQRDPELWSGCVSGAFQEEELLHAFEEAKFYGIHIEEMRTEPYQTIEGIEFRSITMTAYKGKEGPCIERNQAVIYRGPWKQVVDDDNHVLPRGARVAVCDKTYQLYSKAPYQDQFMLVPPRDEIPLEEAGVFDCARTERRHPRETKGMDYKATETSPNLCGPGTACCP</sequence>
<keyword evidence="2" id="KW-0949">S-adenosyl-L-methionine</keyword>
<dbReference type="PANTHER" id="PTHR43675">
    <property type="entry name" value="ARSENITE METHYLTRANSFERASE"/>
    <property type="match status" value="1"/>
</dbReference>
<evidence type="ECO:0000313" key="11">
    <source>
        <dbReference type="Proteomes" id="UP000334340"/>
    </source>
</evidence>
<evidence type="ECO:0000313" key="10">
    <source>
        <dbReference type="EMBL" id="VUZ85014.1"/>
    </source>
</evidence>
<protein>
    <recommendedName>
        <fullName evidence="5">Arsenite methyltransferase</fullName>
        <ecNumber evidence="4">2.1.1.137</ecNumber>
    </recommendedName>
</protein>
<reference evidence="10 11" key="1">
    <citation type="submission" date="2019-07" db="EMBL/GenBank/DDBJ databases">
        <authorList>
            <person name="Cremers G."/>
        </authorList>
    </citation>
    <scope>NUCLEOTIDE SEQUENCE [LARGE SCALE GENOMIC DNA]</scope>
</reference>
<dbReference type="InterPro" id="IPR029063">
    <property type="entry name" value="SAM-dependent_MTases_sf"/>
</dbReference>
<evidence type="ECO:0000256" key="7">
    <source>
        <dbReference type="ARBA" id="ARBA00047943"/>
    </source>
</evidence>
<name>A0A564ZI91_9BACT</name>
<organism evidence="10 11">
    <name type="scientific">Candidatus Methylomirabilis lanthanidiphila</name>
    <dbReference type="NCBI Taxonomy" id="2211376"/>
    <lineage>
        <taxon>Bacteria</taxon>
        <taxon>Candidatus Methylomirabilota</taxon>
        <taxon>Candidatus Methylomirabilia</taxon>
        <taxon>Candidatus Methylomirabilales</taxon>
        <taxon>Candidatus Methylomirabilaceae</taxon>
        <taxon>Candidatus Methylomirabilis</taxon>
    </lineage>
</organism>
<dbReference type="EC" id="2.1.1.137" evidence="4"/>
<keyword evidence="10" id="KW-0489">Methyltransferase</keyword>
<evidence type="ECO:0000259" key="9">
    <source>
        <dbReference type="Pfam" id="PF13847"/>
    </source>
</evidence>
<dbReference type="CDD" id="cd02440">
    <property type="entry name" value="AdoMet_MTases"/>
    <property type="match status" value="1"/>
</dbReference>
<evidence type="ECO:0000256" key="3">
    <source>
        <dbReference type="ARBA" id="ARBA00034487"/>
    </source>
</evidence>